<evidence type="ECO:0000256" key="4">
    <source>
        <dbReference type="ARBA" id="ARBA00022679"/>
    </source>
</evidence>
<keyword evidence="3" id="KW-0597">Phosphoprotein</keyword>
<accession>A9WHS4</accession>
<dbReference type="GO" id="GO:0007165">
    <property type="term" value="P:signal transduction"/>
    <property type="evidence" value="ECO:0000318"/>
    <property type="project" value="GO_Central"/>
</dbReference>
<dbReference type="HOGENOM" id="CLU_579827_0_0_0"/>
<dbReference type="GO" id="GO:0005524">
    <property type="term" value="F:ATP binding"/>
    <property type="evidence" value="ECO:0007669"/>
    <property type="project" value="UniProtKB-KW"/>
</dbReference>
<dbReference type="EMBL" id="CP000909">
    <property type="protein sequence ID" value="ABY34192.1"/>
    <property type="molecule type" value="Genomic_DNA"/>
</dbReference>
<evidence type="ECO:0000259" key="10">
    <source>
        <dbReference type="PROSITE" id="PS50109"/>
    </source>
</evidence>
<dbReference type="InterPro" id="IPR003661">
    <property type="entry name" value="HisK_dim/P_dom"/>
</dbReference>
<protein>
    <recommendedName>
        <fullName evidence="2">histidine kinase</fullName>
        <ecNumber evidence="2">2.7.13.3</ecNumber>
    </recommendedName>
</protein>
<evidence type="ECO:0000256" key="7">
    <source>
        <dbReference type="ARBA" id="ARBA00022840"/>
    </source>
</evidence>
<dbReference type="SUPFAM" id="SSF55781">
    <property type="entry name" value="GAF domain-like"/>
    <property type="match status" value="1"/>
</dbReference>
<dbReference type="InterPro" id="IPR003594">
    <property type="entry name" value="HATPase_dom"/>
</dbReference>
<reference evidence="12" key="1">
    <citation type="journal article" date="2011" name="BMC Genomics">
        <title>Complete genome sequence of the filamentous anoxygenic phototrophic bacterium Chloroflexus aurantiacus.</title>
        <authorList>
            <person name="Tang K.H."/>
            <person name="Barry K."/>
            <person name="Chertkov O."/>
            <person name="Dalin E."/>
            <person name="Han C.S."/>
            <person name="Hauser L.J."/>
            <person name="Honchak B.M."/>
            <person name="Karbach L.E."/>
            <person name="Land M.L."/>
            <person name="Lapidus A."/>
            <person name="Larimer F.W."/>
            <person name="Mikhailova N."/>
            <person name="Pitluck S."/>
            <person name="Pierson B.K."/>
            <person name="Blankenship R.E."/>
        </authorList>
    </citation>
    <scope>NUCLEOTIDE SEQUENCE [LARGE SCALE GENOMIC DNA]</scope>
    <source>
        <strain evidence="12">ATCC 29366 / DSM 635 / J-10-fl</strain>
    </source>
</reference>
<keyword evidence="7 11" id="KW-0067">ATP-binding</keyword>
<evidence type="ECO:0000256" key="3">
    <source>
        <dbReference type="ARBA" id="ARBA00022553"/>
    </source>
</evidence>
<dbReference type="AlphaFoldDB" id="A9WHS4"/>
<dbReference type="STRING" id="324602.Caur_0960"/>
<dbReference type="SMART" id="SM00065">
    <property type="entry name" value="GAF"/>
    <property type="match status" value="1"/>
</dbReference>
<keyword evidence="6" id="KW-0418">Kinase</keyword>
<dbReference type="Gene3D" id="3.30.450.40">
    <property type="match status" value="1"/>
</dbReference>
<dbReference type="KEGG" id="cau:Caur_0960"/>
<evidence type="ECO:0000256" key="8">
    <source>
        <dbReference type="ARBA" id="ARBA00023012"/>
    </source>
</evidence>
<dbReference type="eggNOG" id="COG4191">
    <property type="taxonomic scope" value="Bacteria"/>
</dbReference>
<keyword evidence="4" id="KW-0808">Transferase</keyword>
<evidence type="ECO:0000256" key="1">
    <source>
        <dbReference type="ARBA" id="ARBA00000085"/>
    </source>
</evidence>
<dbReference type="FunCoup" id="A9WHS4">
    <property type="interactions" value="158"/>
</dbReference>
<feature type="coiled-coil region" evidence="9">
    <location>
        <begin position="4"/>
        <end position="31"/>
    </location>
</feature>
<gene>
    <name evidence="11" type="ordered locus">Caur_0960</name>
</gene>
<dbReference type="PANTHER" id="PTHR43065:SF46">
    <property type="entry name" value="C4-DICARBOXYLATE TRANSPORT SENSOR PROTEIN DCTB"/>
    <property type="match status" value="1"/>
</dbReference>
<feature type="coiled-coil region" evidence="9">
    <location>
        <begin position="217"/>
        <end position="244"/>
    </location>
</feature>
<feature type="domain" description="Histidine kinase" evidence="10">
    <location>
        <begin position="253"/>
        <end position="466"/>
    </location>
</feature>
<dbReference type="InParanoid" id="A9WHS4"/>
<keyword evidence="5" id="KW-0547">Nucleotide-binding</keyword>
<organism evidence="11 12">
    <name type="scientific">Chloroflexus aurantiacus (strain ATCC 29366 / DSM 635 / J-10-fl)</name>
    <dbReference type="NCBI Taxonomy" id="324602"/>
    <lineage>
        <taxon>Bacteria</taxon>
        <taxon>Bacillati</taxon>
        <taxon>Chloroflexota</taxon>
        <taxon>Chloroflexia</taxon>
        <taxon>Chloroflexales</taxon>
        <taxon>Chloroflexineae</taxon>
        <taxon>Chloroflexaceae</taxon>
        <taxon>Chloroflexus</taxon>
    </lineage>
</organism>
<dbReference type="InterPro" id="IPR003018">
    <property type="entry name" value="GAF"/>
</dbReference>
<dbReference type="Pfam" id="PF13185">
    <property type="entry name" value="GAF_2"/>
    <property type="match status" value="1"/>
</dbReference>
<sequence>MIEREDTVAYVARLERELQAAQDRIVALEREATLHAQYARHLDQRLTALLSISAALLISRDVETIVKLVVQHATSLFPGTAAAYLYLLDGSSESTIQLKASIPDHTPSALITTLAEMAIRAPRAMLLNGPELERLIDQQPASDGSINGDCATPQSILLAPLRIENQRMGALIVCSDQFYHSFLPRDLPFAQALADLTMIAIDEIQQRQRAAALQRDLVHTQLLRAEAEARLNAAQAQLLQSAKLAAVGELAASVAHEINNPLYAARNSLYLVEQDLPPDAPQRTFLTIAQQELGRIARIITRMRDFYRPSRGELSSTNVNALLRETLELVTTHLRHNHVAVHAHLANDLPAITAHADQLRQVFLNVILNACDAMPNGGELTVKSSLIAARPEAPAALAIAISDTGVGIAPEHLPHLFEPFYTTKPHGTGLGLAISAHIVTQHGGRILVDSQPGSGTTFTILLPLEVPKVE</sequence>
<keyword evidence="8" id="KW-0902">Two-component regulatory system</keyword>
<dbReference type="EnsemblBacteria" id="ABY34192">
    <property type="protein sequence ID" value="ABY34192"/>
    <property type="gene ID" value="Caur_0960"/>
</dbReference>
<dbReference type="SUPFAM" id="SSF55874">
    <property type="entry name" value="ATPase domain of HSP90 chaperone/DNA topoisomerase II/histidine kinase"/>
    <property type="match status" value="1"/>
</dbReference>
<dbReference type="RefSeq" id="WP_012256848.1">
    <property type="nucleotide sequence ID" value="NC_010175.1"/>
</dbReference>
<dbReference type="Gene3D" id="1.10.287.130">
    <property type="match status" value="1"/>
</dbReference>
<comment type="catalytic activity">
    <reaction evidence="1">
        <text>ATP + protein L-histidine = ADP + protein N-phospho-L-histidine.</text>
        <dbReference type="EC" id="2.7.13.3"/>
    </reaction>
</comment>
<dbReference type="Proteomes" id="UP000002008">
    <property type="component" value="Chromosome"/>
</dbReference>
<dbReference type="PROSITE" id="PS50109">
    <property type="entry name" value="HIS_KIN"/>
    <property type="match status" value="1"/>
</dbReference>
<dbReference type="PRINTS" id="PR00344">
    <property type="entry name" value="BCTRLSENSOR"/>
</dbReference>
<evidence type="ECO:0000256" key="9">
    <source>
        <dbReference type="SAM" id="Coils"/>
    </source>
</evidence>
<dbReference type="InterPro" id="IPR029016">
    <property type="entry name" value="GAF-like_dom_sf"/>
</dbReference>
<dbReference type="CDD" id="cd00082">
    <property type="entry name" value="HisKA"/>
    <property type="match status" value="1"/>
</dbReference>
<dbReference type="SMART" id="SM00387">
    <property type="entry name" value="HATPase_c"/>
    <property type="match status" value="1"/>
</dbReference>
<evidence type="ECO:0000313" key="12">
    <source>
        <dbReference type="Proteomes" id="UP000002008"/>
    </source>
</evidence>
<keyword evidence="9" id="KW-0175">Coiled coil</keyword>
<dbReference type="GO" id="GO:0000155">
    <property type="term" value="F:phosphorelay sensor kinase activity"/>
    <property type="evidence" value="ECO:0000318"/>
    <property type="project" value="GO_Central"/>
</dbReference>
<dbReference type="PANTHER" id="PTHR43065">
    <property type="entry name" value="SENSOR HISTIDINE KINASE"/>
    <property type="match status" value="1"/>
</dbReference>
<dbReference type="SMART" id="SM00388">
    <property type="entry name" value="HisKA"/>
    <property type="match status" value="1"/>
</dbReference>
<evidence type="ECO:0000256" key="5">
    <source>
        <dbReference type="ARBA" id="ARBA00022741"/>
    </source>
</evidence>
<proteinExistence type="predicted"/>
<keyword evidence="12" id="KW-1185">Reference proteome</keyword>
<evidence type="ECO:0000256" key="6">
    <source>
        <dbReference type="ARBA" id="ARBA00022777"/>
    </source>
</evidence>
<dbReference type="Pfam" id="PF00512">
    <property type="entry name" value="HisKA"/>
    <property type="match status" value="1"/>
</dbReference>
<dbReference type="Gene3D" id="3.30.565.10">
    <property type="entry name" value="Histidine kinase-like ATPase, C-terminal domain"/>
    <property type="match status" value="1"/>
</dbReference>
<evidence type="ECO:0000256" key="2">
    <source>
        <dbReference type="ARBA" id="ARBA00012438"/>
    </source>
</evidence>
<dbReference type="InterPro" id="IPR036097">
    <property type="entry name" value="HisK_dim/P_sf"/>
</dbReference>
<dbReference type="InterPro" id="IPR004358">
    <property type="entry name" value="Sig_transdc_His_kin-like_C"/>
</dbReference>
<evidence type="ECO:0000313" key="11">
    <source>
        <dbReference type="EMBL" id="ABY34192.1"/>
    </source>
</evidence>
<dbReference type="EC" id="2.7.13.3" evidence="2"/>
<dbReference type="InterPro" id="IPR005467">
    <property type="entry name" value="His_kinase_dom"/>
</dbReference>
<dbReference type="InterPro" id="IPR036890">
    <property type="entry name" value="HATPase_C_sf"/>
</dbReference>
<dbReference type="PATRIC" id="fig|324602.8.peg.1096"/>
<dbReference type="SUPFAM" id="SSF47384">
    <property type="entry name" value="Homodimeric domain of signal transducing histidine kinase"/>
    <property type="match status" value="1"/>
</dbReference>
<name>A9WHS4_CHLAA</name>
<dbReference type="Pfam" id="PF02518">
    <property type="entry name" value="HATPase_c"/>
    <property type="match status" value="1"/>
</dbReference>